<dbReference type="Proteomes" id="UP000663629">
    <property type="component" value="Plasmid p2"/>
</dbReference>
<protein>
    <recommendedName>
        <fullName evidence="4">Hydantoin racemase</fullName>
    </recommendedName>
</protein>
<organism evidence="2 3">
    <name type="scientific">Paracoccus methylovorus</name>
    <dbReference type="NCBI Taxonomy" id="2812658"/>
    <lineage>
        <taxon>Bacteria</taxon>
        <taxon>Pseudomonadati</taxon>
        <taxon>Pseudomonadota</taxon>
        <taxon>Alphaproteobacteria</taxon>
        <taxon>Rhodobacterales</taxon>
        <taxon>Paracoccaceae</taxon>
        <taxon>Paracoccus</taxon>
    </lineage>
</organism>
<keyword evidence="2" id="KW-0614">Plasmid</keyword>
<dbReference type="Gene3D" id="3.40.50.12500">
    <property type="match status" value="1"/>
</dbReference>
<dbReference type="EMBL" id="CP070372">
    <property type="protein sequence ID" value="QRZ16137.1"/>
    <property type="molecule type" value="Genomic_DNA"/>
</dbReference>
<evidence type="ECO:0000313" key="3">
    <source>
        <dbReference type="Proteomes" id="UP000663629"/>
    </source>
</evidence>
<gene>
    <name evidence="2" type="ORF">JWJ88_21600</name>
</gene>
<evidence type="ECO:0008006" key="4">
    <source>
        <dbReference type="Google" id="ProtNLM"/>
    </source>
</evidence>
<evidence type="ECO:0000256" key="1">
    <source>
        <dbReference type="ARBA" id="ARBA00038414"/>
    </source>
</evidence>
<dbReference type="RefSeq" id="WP_205297021.1">
    <property type="nucleotide sequence ID" value="NZ_CP070372.1"/>
</dbReference>
<dbReference type="InterPro" id="IPR015942">
    <property type="entry name" value="Asp/Glu/hydantoin_racemase"/>
</dbReference>
<dbReference type="InterPro" id="IPR053714">
    <property type="entry name" value="Iso_Racemase_Enz_sf"/>
</dbReference>
<name>A0ABX7JU32_9RHOB</name>
<dbReference type="Pfam" id="PF01177">
    <property type="entry name" value="Asp_Glu_race"/>
    <property type="match status" value="1"/>
</dbReference>
<keyword evidence="3" id="KW-1185">Reference proteome</keyword>
<reference evidence="2 3" key="1">
    <citation type="submission" date="2021-02" db="EMBL/GenBank/DDBJ databases">
        <title>Paracoccus methylovroum sp.nov., a new methanol and methylamine utilizing methylotrophic denitrifer.</title>
        <authorList>
            <person name="Timsy T."/>
            <person name="Behrendt U."/>
            <person name="Ulrich A."/>
            <person name="Spanner T."/>
            <person name="Foesel B.U."/>
            <person name="Horn M.A."/>
            <person name="Kolb S."/>
        </authorList>
    </citation>
    <scope>NUCLEOTIDE SEQUENCE [LARGE SCALE GENOMIC DNA]</scope>
    <source>
        <strain evidence="2 3">H4-D09</strain>
        <plasmid evidence="2 3">p2</plasmid>
    </source>
</reference>
<evidence type="ECO:0000313" key="2">
    <source>
        <dbReference type="EMBL" id="QRZ16137.1"/>
    </source>
</evidence>
<accession>A0ABX7JU32</accession>
<geneLocation type="plasmid" evidence="2 3">
    <name>p2</name>
</geneLocation>
<sequence length="290" mass="32250">MTTDTTAQSRYRFLLIQGFRLPSDSPYLHRKLDGPKETTVMDYPLLAPMLEGVAWDVHGGAPTTYGNWPVENRREFMHSGLARLPIVKEACESGKYNAIILLGGGEPGFHEATELARPYGIPVSSCAWSQMHVAAMLGSKFGVIDLAESHSSYYSNLILQHRMEGRCASIRLINFPHDRPGCVSGRPLHEERAKARSGERSVAVDEAVEQAVAAIEEDGAEVIFMSCSGLFWLQPFIQARLDEMGWEVPVLHGYKCAISTAKAMVDMDVTASGLKYPGDRPRRWRRKKVV</sequence>
<proteinExistence type="inferred from homology"/>
<comment type="similarity">
    <text evidence="1">Belongs to the HyuE racemase family.</text>
</comment>